<keyword evidence="5" id="KW-1185">Reference proteome</keyword>
<dbReference type="CDD" id="cd01948">
    <property type="entry name" value="EAL"/>
    <property type="match status" value="1"/>
</dbReference>
<dbReference type="EMBL" id="JBHSAF010000002">
    <property type="protein sequence ID" value="MFC3912543.1"/>
    <property type="molecule type" value="Genomic_DNA"/>
</dbReference>
<evidence type="ECO:0000259" key="2">
    <source>
        <dbReference type="PROSITE" id="PS50883"/>
    </source>
</evidence>
<feature type="transmembrane region" description="Helical" evidence="1">
    <location>
        <begin position="7"/>
        <end position="33"/>
    </location>
</feature>
<dbReference type="Proteomes" id="UP001595692">
    <property type="component" value="Unassembled WGS sequence"/>
</dbReference>
<dbReference type="SMART" id="SM00267">
    <property type="entry name" value="GGDEF"/>
    <property type="match status" value="1"/>
</dbReference>
<feature type="domain" description="GGDEF" evidence="3">
    <location>
        <begin position="250"/>
        <end position="383"/>
    </location>
</feature>
<name>A0ABV8CK98_9GAMM</name>
<dbReference type="InterPro" id="IPR050706">
    <property type="entry name" value="Cyclic-di-GMP_PDE-like"/>
</dbReference>
<dbReference type="InterPro" id="IPR000160">
    <property type="entry name" value="GGDEF_dom"/>
</dbReference>
<dbReference type="RefSeq" id="WP_377150673.1">
    <property type="nucleotide sequence ID" value="NZ_JBHSAF010000002.1"/>
</dbReference>
<sequence length="642" mass="71945">MRLTRQIVALLCLCVMGAVLMVLITGSFSLYAMTDRYQRDELRALVRVFEQEVLLTAHAPRIQAWLPPMLQANAVQELTITLEDAPLYHYVAPEQPLDRQALQSVFLAGERYPALHMHFQIQPALSILGNQLWPLRTLALGIGCVVLGVWLALRWLRRQLKGVELLARRGQHILSGDPGKLRHELALEWPPIVSAALSHLQSELEDAKKERSRFDTFIRRNVFIDKQLGIGNRIFFDNRVEAALSDAEYSAGAMMLLSIDGVDLLKKAQGEEQARALLLQASEVTTTFIQRFSGAVQARYAGDTLALLLPNLSKQETLTAAEQLWRQLVRLDWPTPLDPERQLFIGAVCYQPGEWLAQIEEEAEMALRGARLQREGGFFLYDKVLRVEANGKGSVRWRTLLERQFGRGQLTYQLQSAWSSQPAEPMLHELLARLPDGRGNLLTAASFVTMVEKVGMQRELDRLMLGNALALLPGDNGVPLALNLHPLSLLDGAFRHQLLMALLRIGKRRASRLVIELNESLVSRYLDPLRGPLRELRLLGCRLAVDHAGQDVVSTHYIKEFELSFLKIHPSLVRDIASRPLNQMAVRSLVGGCLGQTQVIAVGIQNEQEWQVLQSLGVSGGQGFWLDQVMQGDLRALSAPRG</sequence>
<keyword evidence="1" id="KW-1133">Transmembrane helix</keyword>
<proteinExistence type="predicted"/>
<keyword evidence="1" id="KW-0472">Membrane</keyword>
<dbReference type="PROSITE" id="PS50883">
    <property type="entry name" value="EAL"/>
    <property type="match status" value="1"/>
</dbReference>
<accession>A0ABV8CK98</accession>
<dbReference type="InterPro" id="IPR043128">
    <property type="entry name" value="Rev_trsase/Diguanyl_cyclase"/>
</dbReference>
<dbReference type="SUPFAM" id="SSF141868">
    <property type="entry name" value="EAL domain-like"/>
    <property type="match status" value="1"/>
</dbReference>
<dbReference type="InterPro" id="IPR001633">
    <property type="entry name" value="EAL_dom"/>
</dbReference>
<reference evidence="5" key="1">
    <citation type="journal article" date="2019" name="Int. J. Syst. Evol. Microbiol.">
        <title>The Global Catalogue of Microorganisms (GCM) 10K type strain sequencing project: providing services to taxonomists for standard genome sequencing and annotation.</title>
        <authorList>
            <consortium name="The Broad Institute Genomics Platform"/>
            <consortium name="The Broad Institute Genome Sequencing Center for Infectious Disease"/>
            <person name="Wu L."/>
            <person name="Ma J."/>
        </authorList>
    </citation>
    <scope>NUCLEOTIDE SEQUENCE [LARGE SCALE GENOMIC DNA]</scope>
    <source>
        <strain evidence="5">CCUG 54939</strain>
    </source>
</reference>
<evidence type="ECO:0000313" key="5">
    <source>
        <dbReference type="Proteomes" id="UP001595692"/>
    </source>
</evidence>
<evidence type="ECO:0000259" key="3">
    <source>
        <dbReference type="PROSITE" id="PS50887"/>
    </source>
</evidence>
<comment type="caution">
    <text evidence="4">The sequence shown here is derived from an EMBL/GenBank/DDBJ whole genome shotgun (WGS) entry which is preliminary data.</text>
</comment>
<gene>
    <name evidence="4" type="ORF">ACFOSS_03545</name>
</gene>
<dbReference type="PANTHER" id="PTHR33121">
    <property type="entry name" value="CYCLIC DI-GMP PHOSPHODIESTERASE PDEF"/>
    <property type="match status" value="1"/>
</dbReference>
<organism evidence="4 5">
    <name type="scientific">Pseudaeromonas sharmana</name>
    <dbReference type="NCBI Taxonomy" id="328412"/>
    <lineage>
        <taxon>Bacteria</taxon>
        <taxon>Pseudomonadati</taxon>
        <taxon>Pseudomonadota</taxon>
        <taxon>Gammaproteobacteria</taxon>
        <taxon>Aeromonadales</taxon>
        <taxon>Aeromonadaceae</taxon>
        <taxon>Pseudaeromonas</taxon>
    </lineage>
</organism>
<protein>
    <submittedName>
        <fullName evidence="4">EAL domain-containing protein</fullName>
    </submittedName>
</protein>
<dbReference type="PANTHER" id="PTHR33121:SF32">
    <property type="entry name" value="RNASE E SPECIFICITY FACTOR CSRD"/>
    <property type="match status" value="1"/>
</dbReference>
<dbReference type="SUPFAM" id="SSF55073">
    <property type="entry name" value="Nucleotide cyclase"/>
    <property type="match status" value="1"/>
</dbReference>
<dbReference type="Pfam" id="PF00563">
    <property type="entry name" value="EAL"/>
    <property type="match status" value="1"/>
</dbReference>
<dbReference type="InterPro" id="IPR029787">
    <property type="entry name" value="Nucleotide_cyclase"/>
</dbReference>
<feature type="domain" description="EAL" evidence="2">
    <location>
        <begin position="394"/>
        <end position="642"/>
    </location>
</feature>
<keyword evidence="1" id="KW-0812">Transmembrane</keyword>
<dbReference type="SMART" id="SM00052">
    <property type="entry name" value="EAL"/>
    <property type="match status" value="1"/>
</dbReference>
<dbReference type="Gene3D" id="3.30.70.270">
    <property type="match status" value="1"/>
</dbReference>
<evidence type="ECO:0000313" key="4">
    <source>
        <dbReference type="EMBL" id="MFC3912543.1"/>
    </source>
</evidence>
<evidence type="ECO:0000256" key="1">
    <source>
        <dbReference type="SAM" id="Phobius"/>
    </source>
</evidence>
<dbReference type="PROSITE" id="PS50887">
    <property type="entry name" value="GGDEF"/>
    <property type="match status" value="1"/>
</dbReference>
<dbReference type="Pfam" id="PF00990">
    <property type="entry name" value="GGDEF"/>
    <property type="match status" value="1"/>
</dbReference>
<dbReference type="Gene3D" id="3.20.20.450">
    <property type="entry name" value="EAL domain"/>
    <property type="match status" value="1"/>
</dbReference>
<dbReference type="InterPro" id="IPR035919">
    <property type="entry name" value="EAL_sf"/>
</dbReference>